<dbReference type="Proteomes" id="UP000600865">
    <property type="component" value="Unassembled WGS sequence"/>
</dbReference>
<dbReference type="GO" id="GO:0072344">
    <property type="term" value="P:rescue of stalled ribosome"/>
    <property type="evidence" value="ECO:0007669"/>
    <property type="project" value="TreeGrafter"/>
</dbReference>
<evidence type="ECO:0000259" key="4">
    <source>
        <dbReference type="PROSITE" id="PS00745"/>
    </source>
</evidence>
<keyword evidence="2" id="KW-0175">Coiled coil</keyword>
<dbReference type="RefSeq" id="WP_233349727.1">
    <property type="nucleotide sequence ID" value="NZ_BMYV01000001.1"/>
</dbReference>
<protein>
    <submittedName>
        <fullName evidence="5">Aminoacyl-tRNA hydrolase</fullName>
    </submittedName>
</protein>
<keyword evidence="5" id="KW-0378">Hydrolase</keyword>
<dbReference type="GO" id="GO:0043022">
    <property type="term" value="F:ribosome binding"/>
    <property type="evidence" value="ECO:0007669"/>
    <property type="project" value="TreeGrafter"/>
</dbReference>
<feature type="compositionally biased region" description="Basic and acidic residues" evidence="3">
    <location>
        <begin position="128"/>
        <end position="141"/>
    </location>
</feature>
<comment type="caution">
    <text evidence="5">The sequence shown here is derived from an EMBL/GenBank/DDBJ whole genome shotgun (WGS) entry which is preliminary data.</text>
</comment>
<dbReference type="EMBL" id="BMYV01000001">
    <property type="protein sequence ID" value="GGX57889.1"/>
    <property type="molecule type" value="Genomic_DNA"/>
</dbReference>
<accession>A0A918KBK0</accession>
<dbReference type="NCBIfam" id="NF006718">
    <property type="entry name" value="PRK09256.1"/>
    <property type="match status" value="1"/>
</dbReference>
<sequence>MDKPLYIDKRLSVPPHAIETTAIRASGPGGQSVNKTNSAVQLRCDLNSFHIPETYRRRIARFRDGRITEEGVIVIKAQNHRSQARNLEDAIRRLQSLLRKAIHVDPVRIKTRASYSSQQRAVKKSKRRSEIKGLRGKVKDW</sequence>
<reference evidence="5 6" key="1">
    <citation type="journal article" date="2014" name="Int. J. Syst. Evol. Microbiol.">
        <title>Complete genome sequence of Corynebacterium casei LMG S-19264T (=DSM 44701T), isolated from a smear-ripened cheese.</title>
        <authorList>
            <consortium name="US DOE Joint Genome Institute (JGI-PGF)"/>
            <person name="Walter F."/>
            <person name="Albersmeier A."/>
            <person name="Kalinowski J."/>
            <person name="Ruckert C."/>
        </authorList>
    </citation>
    <scope>NUCLEOTIDE SEQUENCE [LARGE SCALE GENOMIC DNA]</scope>
    <source>
        <strain evidence="5 6">KCTC 23968</strain>
    </source>
</reference>
<feature type="region of interest" description="Disordered" evidence="3">
    <location>
        <begin position="115"/>
        <end position="141"/>
    </location>
</feature>
<dbReference type="Gene3D" id="3.30.160.20">
    <property type="match status" value="1"/>
</dbReference>
<dbReference type="GO" id="GO:0003747">
    <property type="term" value="F:translation release factor activity"/>
    <property type="evidence" value="ECO:0007669"/>
    <property type="project" value="InterPro"/>
</dbReference>
<keyword evidence="6" id="KW-1185">Reference proteome</keyword>
<evidence type="ECO:0000313" key="5">
    <source>
        <dbReference type="EMBL" id="GGX57889.1"/>
    </source>
</evidence>
<feature type="domain" description="Prokaryotic-type class I peptide chain release factors" evidence="4">
    <location>
        <begin position="24"/>
        <end position="40"/>
    </location>
</feature>
<dbReference type="AlphaFoldDB" id="A0A918KBK0"/>
<name>A0A918KBK0_9PROT</name>
<organism evidence="5 6">
    <name type="scientific">Litorimonas cladophorae</name>
    <dbReference type="NCBI Taxonomy" id="1220491"/>
    <lineage>
        <taxon>Bacteria</taxon>
        <taxon>Pseudomonadati</taxon>
        <taxon>Pseudomonadota</taxon>
        <taxon>Alphaproteobacteria</taxon>
        <taxon>Maricaulales</taxon>
        <taxon>Robiginitomaculaceae</taxon>
    </lineage>
</organism>
<dbReference type="PANTHER" id="PTHR47814">
    <property type="entry name" value="PEPTIDYL-TRNA HYDROLASE ARFB"/>
    <property type="match status" value="1"/>
</dbReference>
<evidence type="ECO:0000256" key="3">
    <source>
        <dbReference type="SAM" id="MobiDB-lite"/>
    </source>
</evidence>
<comment type="similarity">
    <text evidence="1">Belongs to the prokaryotic/mitochondrial release factor family.</text>
</comment>
<gene>
    <name evidence="5" type="primary">yaeJ</name>
    <name evidence="5" type="ORF">GCM10011309_03720</name>
</gene>
<evidence type="ECO:0000313" key="6">
    <source>
        <dbReference type="Proteomes" id="UP000600865"/>
    </source>
</evidence>
<dbReference type="GO" id="GO:0004045">
    <property type="term" value="F:peptidyl-tRNA hydrolase activity"/>
    <property type="evidence" value="ECO:0007669"/>
    <property type="project" value="TreeGrafter"/>
</dbReference>
<evidence type="ECO:0000256" key="2">
    <source>
        <dbReference type="SAM" id="Coils"/>
    </source>
</evidence>
<dbReference type="PROSITE" id="PS00745">
    <property type="entry name" value="RF_PROK_I"/>
    <property type="match status" value="1"/>
</dbReference>
<dbReference type="InterPro" id="IPR045853">
    <property type="entry name" value="Pep_chain_release_fac_I_sf"/>
</dbReference>
<dbReference type="Pfam" id="PF00472">
    <property type="entry name" value="RF-1"/>
    <property type="match status" value="1"/>
</dbReference>
<dbReference type="SUPFAM" id="SSF75620">
    <property type="entry name" value="Release factor"/>
    <property type="match status" value="1"/>
</dbReference>
<dbReference type="InterPro" id="IPR000352">
    <property type="entry name" value="Pep_chain_release_fac_I"/>
</dbReference>
<dbReference type="PANTHER" id="PTHR47814:SF1">
    <property type="entry name" value="PEPTIDYL-TRNA HYDROLASE ARFB"/>
    <property type="match status" value="1"/>
</dbReference>
<proteinExistence type="inferred from homology"/>
<evidence type="ECO:0000256" key="1">
    <source>
        <dbReference type="ARBA" id="ARBA00010835"/>
    </source>
</evidence>
<feature type="coiled-coil region" evidence="2">
    <location>
        <begin position="77"/>
        <end position="104"/>
    </location>
</feature>